<feature type="domain" description="Reductase C-terminal" evidence="6">
    <location>
        <begin position="314"/>
        <end position="394"/>
    </location>
</feature>
<dbReference type="STRING" id="1216970.GCA_001570985_03041"/>
<dbReference type="Gene3D" id="3.30.390.30">
    <property type="match status" value="1"/>
</dbReference>
<accession>A0A4P6MV54</accession>
<dbReference type="InterPro" id="IPR050446">
    <property type="entry name" value="FAD-oxidoreductase/Apoptosis"/>
</dbReference>
<evidence type="ECO:0000259" key="5">
    <source>
        <dbReference type="Pfam" id="PF07992"/>
    </source>
</evidence>
<proteinExistence type="predicted"/>
<dbReference type="InterPro" id="IPR036188">
    <property type="entry name" value="FAD/NAD-bd_sf"/>
</dbReference>
<dbReference type="InterPro" id="IPR016156">
    <property type="entry name" value="FAD/NAD-linked_Rdtase_dimer_sf"/>
</dbReference>
<keyword evidence="8" id="KW-1185">Reference proteome</keyword>
<dbReference type="InterPro" id="IPR028202">
    <property type="entry name" value="Reductase_C"/>
</dbReference>
<dbReference type="Proteomes" id="UP000290408">
    <property type="component" value="Chromosome"/>
</dbReference>
<dbReference type="RefSeq" id="WP_130630858.1">
    <property type="nucleotide sequence ID" value="NZ_CP036164.1"/>
</dbReference>
<dbReference type="AlphaFoldDB" id="A0A4P6MV54"/>
<gene>
    <name evidence="7" type="ORF">EXU32_16380</name>
</gene>
<sequence length="399" mass="42355">MTIAIIGAGLTGASAAAELREQGYDGDIVLVGAEPHAPYERPPLSKDILLGKGTAADAAAKDEGWYADNGVELITGTRVTALDTAARTFEVDGRTISYDDLLIATGATSRHLPMADESGVPVAYLRTVEESEELKQHLGGSLLIVGAGWIGLEVASAARAAGGAVTVVESAPLPLVGAIGEDMARVFADLHREHGVDLHLDTSLTTLEQDEGGTRAVLSDGTEVRPDLVLVAIGAVPDTALAEAAGLEVDHGILVDARLRTSDPHVYAAGDVAHHDHPELGRLRVEHWDTAIKQGQHAARSMLGGEEPYARQPYFFTDQYDLGMEYVGHLGREGYDEIVVRGDHASRVLNAVMISDGTVVAAMHTNDWDATDHLRAWLGRDATDRLRDTSVALADTFEG</sequence>
<dbReference type="EMBL" id="CP036164">
    <property type="protein sequence ID" value="QBF47681.1"/>
    <property type="molecule type" value="Genomic_DNA"/>
</dbReference>
<dbReference type="PRINTS" id="PR00411">
    <property type="entry name" value="PNDRDTASEI"/>
</dbReference>
<dbReference type="PANTHER" id="PTHR43557">
    <property type="entry name" value="APOPTOSIS-INDUCING FACTOR 1"/>
    <property type="match status" value="1"/>
</dbReference>
<comment type="cofactor">
    <cofactor evidence="1">
        <name>FAD</name>
        <dbReference type="ChEBI" id="CHEBI:57692"/>
    </cofactor>
</comment>
<reference evidence="7 8" key="1">
    <citation type="submission" date="2019-02" db="EMBL/GenBank/DDBJ databases">
        <title>Genomic data mining of an Antarctic deep-sea actinobacterium, Janibacterlimosus P3-3-X1.</title>
        <authorList>
            <person name="Liao L."/>
            <person name="Chen B."/>
        </authorList>
    </citation>
    <scope>NUCLEOTIDE SEQUENCE [LARGE SCALE GENOMIC DNA]</scope>
    <source>
        <strain evidence="7 8">P3-3-X1</strain>
    </source>
</reference>
<dbReference type="Pfam" id="PF07992">
    <property type="entry name" value="Pyr_redox_2"/>
    <property type="match status" value="1"/>
</dbReference>
<keyword evidence="4" id="KW-0560">Oxidoreductase</keyword>
<dbReference type="PRINTS" id="PR00368">
    <property type="entry name" value="FADPNR"/>
</dbReference>
<evidence type="ECO:0000313" key="7">
    <source>
        <dbReference type="EMBL" id="QBF47681.1"/>
    </source>
</evidence>
<dbReference type="Gene3D" id="3.50.50.60">
    <property type="entry name" value="FAD/NAD(P)-binding domain"/>
    <property type="match status" value="2"/>
</dbReference>
<evidence type="ECO:0000256" key="1">
    <source>
        <dbReference type="ARBA" id="ARBA00001974"/>
    </source>
</evidence>
<evidence type="ECO:0000256" key="3">
    <source>
        <dbReference type="ARBA" id="ARBA00022827"/>
    </source>
</evidence>
<dbReference type="InterPro" id="IPR023753">
    <property type="entry name" value="FAD/NAD-binding_dom"/>
</dbReference>
<evidence type="ECO:0000313" key="8">
    <source>
        <dbReference type="Proteomes" id="UP000290408"/>
    </source>
</evidence>
<dbReference type="GO" id="GO:0016651">
    <property type="term" value="F:oxidoreductase activity, acting on NAD(P)H"/>
    <property type="evidence" value="ECO:0007669"/>
    <property type="project" value="TreeGrafter"/>
</dbReference>
<dbReference type="KEGG" id="jli:EXU32_16380"/>
<dbReference type="SUPFAM" id="SSF55424">
    <property type="entry name" value="FAD/NAD-linked reductases, dimerisation (C-terminal) domain"/>
    <property type="match status" value="1"/>
</dbReference>
<keyword evidence="2" id="KW-0285">Flavoprotein</keyword>
<feature type="domain" description="FAD/NAD(P)-binding" evidence="5">
    <location>
        <begin position="2"/>
        <end position="295"/>
    </location>
</feature>
<evidence type="ECO:0000256" key="4">
    <source>
        <dbReference type="ARBA" id="ARBA00023002"/>
    </source>
</evidence>
<name>A0A4P6MV54_9MICO</name>
<dbReference type="GO" id="GO:0005737">
    <property type="term" value="C:cytoplasm"/>
    <property type="evidence" value="ECO:0007669"/>
    <property type="project" value="TreeGrafter"/>
</dbReference>
<dbReference type="Pfam" id="PF14759">
    <property type="entry name" value="Reductase_C"/>
    <property type="match status" value="1"/>
</dbReference>
<protein>
    <submittedName>
        <fullName evidence="7">NAD(P)/FAD-dependent oxidoreductase</fullName>
    </submittedName>
</protein>
<dbReference type="PANTHER" id="PTHR43557:SF2">
    <property type="entry name" value="RIESKE DOMAIN-CONTAINING PROTEIN-RELATED"/>
    <property type="match status" value="1"/>
</dbReference>
<organism evidence="7 8">
    <name type="scientific">Janibacter limosus</name>
    <dbReference type="NCBI Taxonomy" id="53458"/>
    <lineage>
        <taxon>Bacteria</taxon>
        <taxon>Bacillati</taxon>
        <taxon>Actinomycetota</taxon>
        <taxon>Actinomycetes</taxon>
        <taxon>Micrococcales</taxon>
        <taxon>Intrasporangiaceae</taxon>
        <taxon>Janibacter</taxon>
    </lineage>
</organism>
<dbReference type="OrthoDB" id="1145at2"/>
<keyword evidence="3" id="KW-0274">FAD</keyword>
<dbReference type="SUPFAM" id="SSF51905">
    <property type="entry name" value="FAD/NAD(P)-binding domain"/>
    <property type="match status" value="1"/>
</dbReference>
<evidence type="ECO:0000259" key="6">
    <source>
        <dbReference type="Pfam" id="PF14759"/>
    </source>
</evidence>
<evidence type="ECO:0000256" key="2">
    <source>
        <dbReference type="ARBA" id="ARBA00022630"/>
    </source>
</evidence>